<comment type="caution">
    <text evidence="2">The sequence shown here is derived from an EMBL/GenBank/DDBJ whole genome shotgun (WGS) entry which is preliminary data.</text>
</comment>
<feature type="region of interest" description="Disordered" evidence="1">
    <location>
        <begin position="81"/>
        <end position="102"/>
    </location>
</feature>
<protein>
    <submittedName>
        <fullName evidence="2">Uncharacterized protein</fullName>
    </submittedName>
</protein>
<name>A0A4Y2KP54_ARAVE</name>
<dbReference type="Proteomes" id="UP000499080">
    <property type="component" value="Unassembled WGS sequence"/>
</dbReference>
<reference evidence="2 3" key="1">
    <citation type="journal article" date="2019" name="Sci. Rep.">
        <title>Orb-weaving spider Araneus ventricosus genome elucidates the spidroin gene catalogue.</title>
        <authorList>
            <person name="Kono N."/>
            <person name="Nakamura H."/>
            <person name="Ohtoshi R."/>
            <person name="Moran D.A.P."/>
            <person name="Shinohara A."/>
            <person name="Yoshida Y."/>
            <person name="Fujiwara M."/>
            <person name="Mori M."/>
            <person name="Tomita M."/>
            <person name="Arakawa K."/>
        </authorList>
    </citation>
    <scope>NUCLEOTIDE SEQUENCE [LARGE SCALE GENOMIC DNA]</scope>
</reference>
<dbReference type="AlphaFoldDB" id="A0A4Y2KP54"/>
<proteinExistence type="predicted"/>
<sequence>MQLPCEIQTRTIGRRQRGDKMLKPYYKNVGLSCPRLEIENHQIDSIGSADPKRGRSWTLGLHRRERMTSHHTDLLTLLNLSTENRGERNKKRETPSRGTKENIGEDLLFEFLIRE</sequence>
<gene>
    <name evidence="2" type="ORF">AVEN_132047_1</name>
</gene>
<accession>A0A4Y2KP54</accession>
<organism evidence="2 3">
    <name type="scientific">Araneus ventricosus</name>
    <name type="common">Orbweaver spider</name>
    <name type="synonym">Epeira ventricosa</name>
    <dbReference type="NCBI Taxonomy" id="182803"/>
    <lineage>
        <taxon>Eukaryota</taxon>
        <taxon>Metazoa</taxon>
        <taxon>Ecdysozoa</taxon>
        <taxon>Arthropoda</taxon>
        <taxon>Chelicerata</taxon>
        <taxon>Arachnida</taxon>
        <taxon>Araneae</taxon>
        <taxon>Araneomorphae</taxon>
        <taxon>Entelegynae</taxon>
        <taxon>Araneoidea</taxon>
        <taxon>Araneidae</taxon>
        <taxon>Araneus</taxon>
    </lineage>
</organism>
<evidence type="ECO:0000313" key="2">
    <source>
        <dbReference type="EMBL" id="GBN03427.1"/>
    </source>
</evidence>
<evidence type="ECO:0000256" key="1">
    <source>
        <dbReference type="SAM" id="MobiDB-lite"/>
    </source>
</evidence>
<dbReference type="EMBL" id="BGPR01115259">
    <property type="protein sequence ID" value="GBN03427.1"/>
    <property type="molecule type" value="Genomic_DNA"/>
</dbReference>
<evidence type="ECO:0000313" key="3">
    <source>
        <dbReference type="Proteomes" id="UP000499080"/>
    </source>
</evidence>
<keyword evidence="3" id="KW-1185">Reference proteome</keyword>
<feature type="compositionally biased region" description="Basic and acidic residues" evidence="1">
    <location>
        <begin position="84"/>
        <end position="102"/>
    </location>
</feature>